<feature type="domain" description="Carbohydrate kinase PfkB" evidence="3">
    <location>
        <begin position="48"/>
        <end position="311"/>
    </location>
</feature>
<dbReference type="InterPro" id="IPR011611">
    <property type="entry name" value="PfkB_dom"/>
</dbReference>
<dbReference type="EMBL" id="LCQK01000003">
    <property type="protein sequence ID" value="KKW14841.1"/>
    <property type="molecule type" value="Genomic_DNA"/>
</dbReference>
<dbReference type="InterPro" id="IPR029056">
    <property type="entry name" value="Ribokinase-like"/>
</dbReference>
<keyword evidence="2 4" id="KW-0418">Kinase</keyword>
<dbReference type="AlphaFoldDB" id="A0A0G1W7U2"/>
<sequence length="334" mass="36451">MFDVITIGTATRDVFLTSPFFKVLKDPKHLKHIGMPMGEAQCFALGAKIEVEQPILTVGGGAANAAVTFARQGLKTGAVIGVGTDPNGEAAVRELKNEKIRVFPVYDPKDMTGYSVILISSGGERTILHSRGASRGIKGGESVFKRVRTKWVYVSPGGIPIAAMQKIVMHFKERGAKIAMNPSKDYLEAGAAKLKTILRILDVVIVNREEASYLTGADYSDPRRIFKKFSEMVDGTAVMTDGPKGSYVADEEYFYRSGIFKEKKLIDRTGAGDAFGSGFVAGLIQKKDVWRALRLANANATSVVEAVGAEEGILRKKDLSAKRWQYLDMDFETL</sequence>
<dbReference type="Gene3D" id="3.40.1190.20">
    <property type="match status" value="1"/>
</dbReference>
<evidence type="ECO:0000256" key="1">
    <source>
        <dbReference type="ARBA" id="ARBA00022679"/>
    </source>
</evidence>
<dbReference type="Pfam" id="PF00294">
    <property type="entry name" value="PfkB"/>
    <property type="match status" value="1"/>
</dbReference>
<evidence type="ECO:0000313" key="5">
    <source>
        <dbReference type="Proteomes" id="UP000034224"/>
    </source>
</evidence>
<dbReference type="InterPro" id="IPR002139">
    <property type="entry name" value="Ribo/fructo_kinase"/>
</dbReference>
<dbReference type="STRING" id="1618665.UY55_C0003G0057"/>
<accession>A0A0G1W7U2</accession>
<keyword evidence="1" id="KW-0808">Transferase</keyword>
<reference evidence="4 5" key="1">
    <citation type="journal article" date="2015" name="Nature">
        <title>rRNA introns, odd ribosomes, and small enigmatic genomes across a large radiation of phyla.</title>
        <authorList>
            <person name="Brown C.T."/>
            <person name="Hug L.A."/>
            <person name="Thomas B.C."/>
            <person name="Sharon I."/>
            <person name="Castelle C.J."/>
            <person name="Singh A."/>
            <person name="Wilkins M.J."/>
            <person name="Williams K.H."/>
            <person name="Banfield J.F."/>
        </authorList>
    </citation>
    <scope>NUCLEOTIDE SEQUENCE [LARGE SCALE GENOMIC DNA]</scope>
</reference>
<evidence type="ECO:0000313" key="4">
    <source>
        <dbReference type="EMBL" id="KKW14841.1"/>
    </source>
</evidence>
<dbReference type="GO" id="GO:0006796">
    <property type="term" value="P:phosphate-containing compound metabolic process"/>
    <property type="evidence" value="ECO:0007669"/>
    <property type="project" value="UniProtKB-ARBA"/>
</dbReference>
<dbReference type="PANTHER" id="PTHR10584:SF166">
    <property type="entry name" value="RIBOKINASE"/>
    <property type="match status" value="1"/>
</dbReference>
<evidence type="ECO:0000256" key="2">
    <source>
        <dbReference type="ARBA" id="ARBA00022777"/>
    </source>
</evidence>
<comment type="caution">
    <text evidence="4">The sequence shown here is derived from an EMBL/GenBank/DDBJ whole genome shotgun (WGS) entry which is preliminary data.</text>
</comment>
<proteinExistence type="predicted"/>
<dbReference type="PANTHER" id="PTHR10584">
    <property type="entry name" value="SUGAR KINASE"/>
    <property type="match status" value="1"/>
</dbReference>
<dbReference type="PRINTS" id="PR00990">
    <property type="entry name" value="RIBOKINASE"/>
</dbReference>
<gene>
    <name evidence="4" type="ORF">UY55_C0003G0057</name>
</gene>
<protein>
    <submittedName>
        <fullName evidence="4">PfkB family kinase, nonfunctional</fullName>
    </submittedName>
</protein>
<dbReference type="Proteomes" id="UP000034224">
    <property type="component" value="Unassembled WGS sequence"/>
</dbReference>
<dbReference type="SUPFAM" id="SSF53613">
    <property type="entry name" value="Ribokinase-like"/>
    <property type="match status" value="1"/>
</dbReference>
<evidence type="ECO:0000259" key="3">
    <source>
        <dbReference type="Pfam" id="PF00294"/>
    </source>
</evidence>
<name>A0A0G1W7U2_9BACT</name>
<organism evidence="4 5">
    <name type="scientific">Candidatus Jorgensenbacteria bacterium GW2011_GWB1_50_10</name>
    <dbReference type="NCBI Taxonomy" id="1618665"/>
    <lineage>
        <taxon>Bacteria</taxon>
        <taxon>Candidatus Joergenseniibacteriota</taxon>
    </lineage>
</organism>
<dbReference type="GO" id="GO:0016301">
    <property type="term" value="F:kinase activity"/>
    <property type="evidence" value="ECO:0007669"/>
    <property type="project" value="UniProtKB-KW"/>
</dbReference>